<keyword evidence="3" id="KW-0813">Transport</keyword>
<evidence type="ECO:0000256" key="1">
    <source>
        <dbReference type="ARBA" id="ARBA00004651"/>
    </source>
</evidence>
<evidence type="ECO:0000256" key="3">
    <source>
        <dbReference type="ARBA" id="ARBA00022448"/>
    </source>
</evidence>
<dbReference type="GO" id="GO:0005886">
    <property type="term" value="C:plasma membrane"/>
    <property type="evidence" value="ECO:0007669"/>
    <property type="project" value="UniProtKB-SubCell"/>
</dbReference>
<dbReference type="Pfam" id="PF00873">
    <property type="entry name" value="ACR_tran"/>
    <property type="match status" value="1"/>
</dbReference>
<dbReference type="Gene3D" id="3.30.70.1430">
    <property type="entry name" value="Multidrug efflux transporter AcrB pore domain"/>
    <property type="match status" value="2"/>
</dbReference>
<evidence type="ECO:0000313" key="9">
    <source>
        <dbReference type="EMBL" id="MBB1161542.1"/>
    </source>
</evidence>
<dbReference type="Gene3D" id="1.20.1640.10">
    <property type="entry name" value="Multidrug efflux transporter AcrB transmembrane domain"/>
    <property type="match status" value="2"/>
</dbReference>
<dbReference type="InterPro" id="IPR001036">
    <property type="entry name" value="Acrflvin-R"/>
</dbReference>
<dbReference type="SUPFAM" id="SSF82714">
    <property type="entry name" value="Multidrug efflux transporter AcrB TolC docking domain, DN and DC subdomains"/>
    <property type="match status" value="2"/>
</dbReference>
<dbReference type="EMBL" id="JACIVI010000001">
    <property type="protein sequence ID" value="MBB1161542.1"/>
    <property type="molecule type" value="Genomic_DNA"/>
</dbReference>
<gene>
    <name evidence="9" type="ORF">H4F90_06055</name>
</gene>
<feature type="transmembrane region" description="Helical" evidence="8">
    <location>
        <begin position="913"/>
        <end position="935"/>
    </location>
</feature>
<evidence type="ECO:0000313" key="10">
    <source>
        <dbReference type="Proteomes" id="UP000586093"/>
    </source>
</evidence>
<keyword evidence="4" id="KW-1003">Cell membrane</keyword>
<protein>
    <submittedName>
        <fullName evidence="9">Efflux RND transporter permease subunit</fullName>
    </submittedName>
</protein>
<feature type="transmembrane region" description="Helical" evidence="8">
    <location>
        <begin position="421"/>
        <end position="440"/>
    </location>
</feature>
<keyword evidence="10" id="KW-1185">Reference proteome</keyword>
<dbReference type="Gene3D" id="3.30.70.1320">
    <property type="entry name" value="Multidrug efflux transporter AcrB pore domain like"/>
    <property type="match status" value="1"/>
</dbReference>
<dbReference type="PANTHER" id="PTHR32063">
    <property type="match status" value="1"/>
</dbReference>
<feature type="transmembrane region" description="Helical" evidence="8">
    <location>
        <begin position="561"/>
        <end position="580"/>
    </location>
</feature>
<keyword evidence="6 8" id="KW-1133">Transmembrane helix</keyword>
<feature type="transmembrane region" description="Helical" evidence="8">
    <location>
        <begin position="1021"/>
        <end position="1048"/>
    </location>
</feature>
<keyword evidence="7 8" id="KW-0472">Membrane</keyword>
<dbReference type="GO" id="GO:0008324">
    <property type="term" value="F:monoatomic cation transmembrane transporter activity"/>
    <property type="evidence" value="ECO:0007669"/>
    <property type="project" value="InterPro"/>
</dbReference>
<evidence type="ECO:0000256" key="4">
    <source>
        <dbReference type="ARBA" id="ARBA00022475"/>
    </source>
</evidence>
<proteinExistence type="inferred from homology"/>
<dbReference type="AlphaFoldDB" id="A0A839HKG5"/>
<feature type="transmembrane region" description="Helical" evidence="8">
    <location>
        <begin position="12"/>
        <end position="29"/>
    </location>
</feature>
<feature type="transmembrane region" description="Helical" evidence="8">
    <location>
        <begin position="389"/>
        <end position="409"/>
    </location>
</feature>
<feature type="transmembrane region" description="Helical" evidence="8">
    <location>
        <begin position="363"/>
        <end position="382"/>
    </location>
</feature>
<dbReference type="GO" id="GO:0042910">
    <property type="term" value="F:xenobiotic transmembrane transporter activity"/>
    <property type="evidence" value="ECO:0007669"/>
    <property type="project" value="TreeGrafter"/>
</dbReference>
<dbReference type="InterPro" id="IPR004763">
    <property type="entry name" value="CusA-like"/>
</dbReference>
<feature type="transmembrane region" description="Helical" evidence="8">
    <location>
        <begin position="990"/>
        <end position="1009"/>
    </location>
</feature>
<keyword evidence="5 8" id="KW-0812">Transmembrane</keyword>
<comment type="caution">
    <text evidence="9">The sequence shown here is derived from an EMBL/GenBank/DDBJ whole genome shotgun (WGS) entry which is preliminary data.</text>
</comment>
<name>A0A839HKG5_9BURK</name>
<dbReference type="PRINTS" id="PR00702">
    <property type="entry name" value="ACRIFLAVINRP"/>
</dbReference>
<evidence type="ECO:0000256" key="7">
    <source>
        <dbReference type="ARBA" id="ARBA00023136"/>
    </source>
</evidence>
<feature type="transmembrane region" description="Helical" evidence="8">
    <location>
        <begin position="471"/>
        <end position="490"/>
    </location>
</feature>
<dbReference type="SUPFAM" id="SSF82866">
    <property type="entry name" value="Multidrug efflux transporter AcrB transmembrane domain"/>
    <property type="match status" value="2"/>
</dbReference>
<sequence length="1065" mass="114042">MFKWLLDNSLGNRLLVIIASVVLMAYGAFTLSRTPVDVFPDLNKPTVTIITEAGGMAAEEVEQLITFPLETTMNGLPGVESVRSISSAGLSFLYVTFDWNIDIFRARQLVSERLASMEEGLPDGVLPRMGPISSIMGEIMQIAIPVDPQKIQPGAGPLPSQAAPPRGAASEASVGASSLMAVREYADWVLRPRLLSVPGVAQVIPIGGEVRQFQVQPNTARMAELGITHDQLEAALKGYSSNTSGGFLELNGREYLIRNLGRTSRLDDLNNLALTAKDGQPILLRQIADVTFAAAPKRGDAGFEGKPAVILGIQKQPTADTIALTLAIEDALAGLKTSLPAGMEAPKVTFRQASFIEASITTLQGKLIGASVFVAVILFFFLGTLRPTLIALTAIPVSIFITALVFRYFGLSINTMTLGGLAIAIGGLVDDAVVGVENVLRRLKEDRARHPEHRMHPIEVVARATMEVRSAILYATVIIVLVFIPLFALPGLEGKLFVPLGIAFIVSTLASLIVSVTVTPVLSLYLLPRMKTLDHGDTKVLAWLKARYRGSLQAVLDRPKAAMAAAGAAVLVAAVAVPFFPTTFLPPFNEGTLLIGLRLNPGVTLAETSALARQAEVLIKQVPEVTHVGRRSGRAELDEHAEGVHVSELDVGLVPTAELTRSMDEVKADIRARLVNLPAALEIGQPISHRIDHMLSGVRSQIAVKIFGEDLDALRGQAEVLRAKLAAIPGIADLQIEKQVLAPQIKVRIDYAAAAQYGVPAPQVLSALQSLVEGEKITQIVEGSRRFALVVKLPESARSVQGLGQILIETPNGRIPLSKIATVEDGDGPNQISRDDGKRRIVLSANASGRALSEIVADIRQVVAQTKLPEGYFITLGGQFQAQEEASRLVGLLSVVSLTLMFVVLYSRYKSAALSALIMVNIPLALVGAVIGLWLSGQPLSVAALVGFITLAGISVRNGILKVSHYINLMRFEGESFDQKMIVRGSLERLSPVLMTALVTAFALAPLLFEAEQPGTEVLHPVAVVIFSGLISSTLLDTFLTPAMFWLFGRKPAEALMDDKDAEAL</sequence>
<dbReference type="Gene3D" id="3.30.70.1440">
    <property type="entry name" value="Multidrug efflux transporter AcrB pore domain"/>
    <property type="match status" value="1"/>
</dbReference>
<dbReference type="RefSeq" id="WP_182662406.1">
    <property type="nucleotide sequence ID" value="NZ_JACIVI010000001.1"/>
</dbReference>
<feature type="transmembrane region" description="Helical" evidence="8">
    <location>
        <begin position="496"/>
        <end position="527"/>
    </location>
</feature>
<evidence type="ECO:0000256" key="2">
    <source>
        <dbReference type="ARBA" id="ARBA00010942"/>
    </source>
</evidence>
<dbReference type="NCBIfam" id="TIGR00914">
    <property type="entry name" value="2A0601"/>
    <property type="match status" value="1"/>
</dbReference>
<evidence type="ECO:0000256" key="8">
    <source>
        <dbReference type="SAM" id="Phobius"/>
    </source>
</evidence>
<dbReference type="PANTHER" id="PTHR32063:SF4">
    <property type="entry name" value="SLR6043 PROTEIN"/>
    <property type="match status" value="1"/>
</dbReference>
<dbReference type="InterPro" id="IPR027463">
    <property type="entry name" value="AcrB_DN_DC_subdom"/>
</dbReference>
<organism evidence="9 10">
    <name type="scientific">Aquariibacter albus</name>
    <dbReference type="NCBI Taxonomy" id="2759899"/>
    <lineage>
        <taxon>Bacteria</taxon>
        <taxon>Pseudomonadati</taxon>
        <taxon>Pseudomonadota</taxon>
        <taxon>Betaproteobacteria</taxon>
        <taxon>Burkholderiales</taxon>
        <taxon>Sphaerotilaceae</taxon>
        <taxon>Aquariibacter</taxon>
    </lineage>
</organism>
<dbReference type="Proteomes" id="UP000586093">
    <property type="component" value="Unassembled WGS sequence"/>
</dbReference>
<feature type="transmembrane region" description="Helical" evidence="8">
    <location>
        <begin position="941"/>
        <end position="961"/>
    </location>
</feature>
<dbReference type="Gene3D" id="3.30.2090.10">
    <property type="entry name" value="Multidrug efflux transporter AcrB TolC docking domain, DN and DC subdomains"/>
    <property type="match status" value="2"/>
</dbReference>
<feature type="transmembrane region" description="Helical" evidence="8">
    <location>
        <begin position="889"/>
        <end position="906"/>
    </location>
</feature>
<comment type="similarity">
    <text evidence="2">Belongs to the resistance-nodulation-cell division (RND) (TC 2.A.6) family.</text>
</comment>
<reference evidence="9 10" key="1">
    <citation type="submission" date="2020-08" db="EMBL/GenBank/DDBJ databases">
        <title>Aquariorum lacteus gen. nov., sp. nov., a new member of the family Comamonadaceae, isolated from freshwater aquarium.</title>
        <authorList>
            <person name="Chun S.-J."/>
        </authorList>
    </citation>
    <scope>NUCLEOTIDE SEQUENCE [LARGE SCALE GENOMIC DNA]</scope>
    <source>
        <strain evidence="9 10">SJAQ100</strain>
    </source>
</reference>
<dbReference type="SUPFAM" id="SSF82693">
    <property type="entry name" value="Multidrug efflux transporter AcrB pore domain, PN1, PN2, PC1 and PC2 subdomains"/>
    <property type="match status" value="3"/>
</dbReference>
<accession>A0A839HKG5</accession>
<evidence type="ECO:0000256" key="6">
    <source>
        <dbReference type="ARBA" id="ARBA00022989"/>
    </source>
</evidence>
<comment type="subcellular location">
    <subcellularLocation>
        <location evidence="1">Cell membrane</location>
        <topology evidence="1">Multi-pass membrane protein</topology>
    </subcellularLocation>
</comment>
<evidence type="ECO:0000256" key="5">
    <source>
        <dbReference type="ARBA" id="ARBA00022692"/>
    </source>
</evidence>